<dbReference type="PRINTS" id="PR00320">
    <property type="entry name" value="GPROTEINBRPT"/>
</dbReference>
<evidence type="ECO:0000256" key="5">
    <source>
        <dbReference type="ARBA" id="ARBA00022574"/>
    </source>
</evidence>
<dbReference type="PROSITE" id="PS50294">
    <property type="entry name" value="WD_REPEATS_REGION"/>
    <property type="match status" value="3"/>
</dbReference>
<proteinExistence type="inferred from homology"/>
<keyword evidence="3" id="KW-0813">Transport</keyword>
<dbReference type="InterPro" id="IPR036322">
    <property type="entry name" value="WD40_repeat_dom_sf"/>
</dbReference>
<dbReference type="InterPro" id="IPR019775">
    <property type="entry name" value="WD40_repeat_CS"/>
</dbReference>
<dbReference type="STRING" id="1754192.A0A1Y1X4Z9"/>
<dbReference type="InterPro" id="IPR001680">
    <property type="entry name" value="WD40_rpt"/>
</dbReference>
<evidence type="ECO:0000313" key="13">
    <source>
        <dbReference type="Proteomes" id="UP000193944"/>
    </source>
</evidence>
<evidence type="ECO:0000256" key="11">
    <source>
        <dbReference type="PROSITE-ProRule" id="PRU00221"/>
    </source>
</evidence>
<evidence type="ECO:0000256" key="8">
    <source>
        <dbReference type="ARBA" id="ARBA00023140"/>
    </source>
</evidence>
<dbReference type="PROSITE" id="PS50082">
    <property type="entry name" value="WD_REPEATS_2"/>
    <property type="match status" value="5"/>
</dbReference>
<keyword evidence="13" id="KW-1185">Reference proteome</keyword>
<dbReference type="GO" id="GO:0005829">
    <property type="term" value="C:cytosol"/>
    <property type="evidence" value="ECO:0007669"/>
    <property type="project" value="UniProtKB-SubCell"/>
</dbReference>
<evidence type="ECO:0000256" key="9">
    <source>
        <dbReference type="ARBA" id="ARBA00024017"/>
    </source>
</evidence>
<evidence type="ECO:0000256" key="6">
    <source>
        <dbReference type="ARBA" id="ARBA00022737"/>
    </source>
</evidence>
<dbReference type="GO" id="GO:0016558">
    <property type="term" value="P:protein import into peroxisome matrix"/>
    <property type="evidence" value="ECO:0007669"/>
    <property type="project" value="InterPro"/>
</dbReference>
<keyword evidence="7" id="KW-0653">Protein transport</keyword>
<dbReference type="SUPFAM" id="SSF50978">
    <property type="entry name" value="WD40 repeat-like"/>
    <property type="match status" value="1"/>
</dbReference>
<dbReference type="InterPro" id="IPR044536">
    <property type="entry name" value="PEX7"/>
</dbReference>
<dbReference type="InterPro" id="IPR020472">
    <property type="entry name" value="WD40_PAC1"/>
</dbReference>
<evidence type="ECO:0000256" key="3">
    <source>
        <dbReference type="ARBA" id="ARBA00022448"/>
    </source>
</evidence>
<name>A0A1Y1X4Z9_9FUNG</name>
<evidence type="ECO:0000256" key="4">
    <source>
        <dbReference type="ARBA" id="ARBA00022490"/>
    </source>
</evidence>
<comment type="similarity">
    <text evidence="9">Belongs to the WD repeat peroxin-7 family.</text>
</comment>
<dbReference type="PANTHER" id="PTHR46027:SF1">
    <property type="entry name" value="PEROXISOMAL TARGETING SIGNAL 2 RECEPTOR"/>
    <property type="match status" value="1"/>
</dbReference>
<dbReference type="Pfam" id="PF00400">
    <property type="entry name" value="WD40"/>
    <property type="match status" value="5"/>
</dbReference>
<evidence type="ECO:0000256" key="1">
    <source>
        <dbReference type="ARBA" id="ARBA00004253"/>
    </source>
</evidence>
<feature type="repeat" description="WD" evidence="11">
    <location>
        <begin position="105"/>
        <end position="138"/>
    </location>
</feature>
<dbReference type="PROSITE" id="PS00678">
    <property type="entry name" value="WD_REPEATS_1"/>
    <property type="match status" value="2"/>
</dbReference>
<reference evidence="12 13" key="1">
    <citation type="submission" date="2016-08" db="EMBL/GenBank/DDBJ databases">
        <title>A Parts List for Fungal Cellulosomes Revealed by Comparative Genomics.</title>
        <authorList>
            <consortium name="DOE Joint Genome Institute"/>
            <person name="Haitjema C.H."/>
            <person name="Gilmore S.P."/>
            <person name="Henske J.K."/>
            <person name="Solomon K.V."/>
            <person name="De Groot R."/>
            <person name="Kuo A."/>
            <person name="Mondo S.J."/>
            <person name="Salamov A.A."/>
            <person name="Labutti K."/>
            <person name="Zhao Z."/>
            <person name="Chiniquy J."/>
            <person name="Barry K."/>
            <person name="Brewer H.M."/>
            <person name="Purvine S.O."/>
            <person name="Wright A.T."/>
            <person name="Boxma B."/>
            <person name="Van Alen T."/>
            <person name="Hackstein J.H."/>
            <person name="Baker S.E."/>
            <person name="Grigoriev I.V."/>
            <person name="O'Malley M.A."/>
        </authorList>
    </citation>
    <scope>NUCLEOTIDE SEQUENCE [LARGE SCALE GENOMIC DNA]</scope>
    <source>
        <strain evidence="12 13">S4</strain>
    </source>
</reference>
<feature type="repeat" description="WD" evidence="11">
    <location>
        <begin position="148"/>
        <end position="190"/>
    </location>
</feature>
<keyword evidence="5 11" id="KW-0853">WD repeat</keyword>
<accession>A0A1Y1X4Z9</accession>
<organism evidence="12 13">
    <name type="scientific">Anaeromyces robustus</name>
    <dbReference type="NCBI Taxonomy" id="1754192"/>
    <lineage>
        <taxon>Eukaryota</taxon>
        <taxon>Fungi</taxon>
        <taxon>Fungi incertae sedis</taxon>
        <taxon>Chytridiomycota</taxon>
        <taxon>Chytridiomycota incertae sedis</taxon>
        <taxon>Neocallimastigomycetes</taxon>
        <taxon>Neocallimastigales</taxon>
        <taxon>Neocallimastigaceae</taxon>
        <taxon>Anaeromyces</taxon>
    </lineage>
</organism>
<protein>
    <recommendedName>
        <fullName evidence="10">Peroxin-7</fullName>
    </recommendedName>
</protein>
<comment type="caution">
    <text evidence="12">The sequence shown here is derived from an EMBL/GenBank/DDBJ whole genome shotgun (WGS) entry which is preliminary data.</text>
</comment>
<keyword evidence="4" id="KW-0963">Cytoplasm</keyword>
<dbReference type="GO" id="GO:0005053">
    <property type="term" value="F:peroxisome matrix targeting signal-2 binding"/>
    <property type="evidence" value="ECO:0007669"/>
    <property type="project" value="InterPro"/>
</dbReference>
<evidence type="ECO:0000256" key="10">
    <source>
        <dbReference type="ARBA" id="ARBA00032565"/>
    </source>
</evidence>
<dbReference type="SMART" id="SM00320">
    <property type="entry name" value="WD40"/>
    <property type="match status" value="6"/>
</dbReference>
<keyword evidence="8" id="KW-0576">Peroxisome</keyword>
<dbReference type="EMBL" id="MCFG01000132">
    <property type="protein sequence ID" value="ORX80897.1"/>
    <property type="molecule type" value="Genomic_DNA"/>
</dbReference>
<reference evidence="12 13" key="2">
    <citation type="submission" date="2016-08" db="EMBL/GenBank/DDBJ databases">
        <title>Pervasive Adenine N6-methylation of Active Genes in Fungi.</title>
        <authorList>
            <consortium name="DOE Joint Genome Institute"/>
            <person name="Mondo S.J."/>
            <person name="Dannebaum R.O."/>
            <person name="Kuo R.C."/>
            <person name="Labutti K."/>
            <person name="Haridas S."/>
            <person name="Kuo A."/>
            <person name="Salamov A."/>
            <person name="Ahrendt S.R."/>
            <person name="Lipzen A."/>
            <person name="Sullivan W."/>
            <person name="Andreopoulos W.B."/>
            <person name="Clum A."/>
            <person name="Lindquist E."/>
            <person name="Daum C."/>
            <person name="Ramamoorthy G.K."/>
            <person name="Gryganskyi A."/>
            <person name="Culley D."/>
            <person name="Magnuson J.K."/>
            <person name="James T.Y."/>
            <person name="O'Malley M.A."/>
            <person name="Stajich J.E."/>
            <person name="Spatafora J.W."/>
            <person name="Visel A."/>
            <person name="Grigoriev I.V."/>
        </authorList>
    </citation>
    <scope>NUCLEOTIDE SEQUENCE [LARGE SCALE GENOMIC DNA]</scope>
    <source>
        <strain evidence="12 13">S4</strain>
    </source>
</reference>
<dbReference type="Gene3D" id="2.130.10.10">
    <property type="entry name" value="YVTN repeat-like/Quinoprotein amine dehydrogenase"/>
    <property type="match status" value="1"/>
</dbReference>
<feature type="repeat" description="WD" evidence="11">
    <location>
        <begin position="77"/>
        <end position="95"/>
    </location>
</feature>
<evidence type="ECO:0000313" key="12">
    <source>
        <dbReference type="EMBL" id="ORX80897.1"/>
    </source>
</evidence>
<dbReference type="InterPro" id="IPR015943">
    <property type="entry name" value="WD40/YVTN_repeat-like_dom_sf"/>
</dbReference>
<dbReference type="OrthoDB" id="273771at2759"/>
<dbReference type="PANTHER" id="PTHR46027">
    <property type="entry name" value="PEROXISOMAL TARGETING SIGNAL 2 RECEPTOR"/>
    <property type="match status" value="1"/>
</dbReference>
<feature type="repeat" description="WD" evidence="11">
    <location>
        <begin position="235"/>
        <end position="268"/>
    </location>
</feature>
<dbReference type="CDD" id="cd00200">
    <property type="entry name" value="WD40"/>
    <property type="match status" value="1"/>
</dbReference>
<gene>
    <name evidence="12" type="ORF">BCR32DRAFT_220670</name>
</gene>
<dbReference type="Proteomes" id="UP000193944">
    <property type="component" value="Unassembled WGS sequence"/>
</dbReference>
<evidence type="ECO:0000256" key="7">
    <source>
        <dbReference type="ARBA" id="ARBA00022927"/>
    </source>
</evidence>
<dbReference type="AlphaFoldDB" id="A0A1Y1X4Z9"/>
<comment type="subcellular location">
    <subcellularLocation>
        <location evidence="2">Cytoplasm</location>
        <location evidence="2">Cytosol</location>
    </subcellularLocation>
    <subcellularLocation>
        <location evidence="1">Peroxisome matrix</location>
    </subcellularLocation>
</comment>
<sequence>MAAPIPMLRFHTAGYNGYSVEFSSFFEGKLACAAASNFGIVGNGRLFVLNIHPQGLAIERIYDTQDGLFDCAWSEINENQLVTSSGDGTIKLWDLTLADYPIRNWAEHTREVFCVHWNLVKKDTFITGSWDQTIKIWNPEIPHSLQTYKEHNHCIYNTTWSPYDGDIFASCSGDHTVKIWDSKIPRSAQTIRAHNAEILALDWNKYRENVIITGSVDHLIKIWDLRFPDHEVQCLRGHDYAVRRIKCSPHSGDILASTSYDMTMRLWNTCLGPQSQVFVDDHHTEFVLGVDFNLYVEGQIATCAWDEQICVSMPQQIRHF</sequence>
<feature type="repeat" description="WD" evidence="11">
    <location>
        <begin position="191"/>
        <end position="226"/>
    </location>
</feature>
<evidence type="ECO:0000256" key="2">
    <source>
        <dbReference type="ARBA" id="ARBA00004514"/>
    </source>
</evidence>
<dbReference type="GO" id="GO:0005782">
    <property type="term" value="C:peroxisomal matrix"/>
    <property type="evidence" value="ECO:0007669"/>
    <property type="project" value="UniProtKB-SubCell"/>
</dbReference>
<keyword evidence="6" id="KW-0677">Repeat</keyword>